<comment type="caution">
    <text evidence="3">The sequence shown here is derived from an EMBL/GenBank/DDBJ whole genome shotgun (WGS) entry which is preliminary data.</text>
</comment>
<comment type="caution">
    <text evidence="1">Lacks conserved residue(s) required for the propagation of feature annotation.</text>
</comment>
<evidence type="ECO:0000259" key="2">
    <source>
        <dbReference type="PROSITE" id="PS51084"/>
    </source>
</evidence>
<dbReference type="PANTHER" id="PTHR23089">
    <property type="entry name" value="HISTIDINE TRIAD HIT PROTEIN"/>
    <property type="match status" value="1"/>
</dbReference>
<dbReference type="PRINTS" id="PR00332">
    <property type="entry name" value="HISTRIAD"/>
</dbReference>
<gene>
    <name evidence="3" type="ORF">RchiOBHm_Chr6g0275781</name>
</gene>
<dbReference type="Gene3D" id="3.30.428.10">
    <property type="entry name" value="HIT-like"/>
    <property type="match status" value="1"/>
</dbReference>
<dbReference type="GO" id="GO:0047627">
    <property type="term" value="F:adenylylsulfatase activity"/>
    <property type="evidence" value="ECO:0007669"/>
    <property type="project" value="UniProtKB-EC"/>
</dbReference>
<organism evidence="3 4">
    <name type="scientific">Rosa chinensis</name>
    <name type="common">China rose</name>
    <dbReference type="NCBI Taxonomy" id="74649"/>
    <lineage>
        <taxon>Eukaryota</taxon>
        <taxon>Viridiplantae</taxon>
        <taxon>Streptophyta</taxon>
        <taxon>Embryophyta</taxon>
        <taxon>Tracheophyta</taxon>
        <taxon>Spermatophyta</taxon>
        <taxon>Magnoliopsida</taxon>
        <taxon>eudicotyledons</taxon>
        <taxon>Gunneridae</taxon>
        <taxon>Pentapetalae</taxon>
        <taxon>rosids</taxon>
        <taxon>fabids</taxon>
        <taxon>Rosales</taxon>
        <taxon>Rosaceae</taxon>
        <taxon>Rosoideae</taxon>
        <taxon>Rosoideae incertae sedis</taxon>
        <taxon>Rosa</taxon>
    </lineage>
</organism>
<dbReference type="SUPFAM" id="SSF54197">
    <property type="entry name" value="HIT-like"/>
    <property type="match status" value="1"/>
</dbReference>
<evidence type="ECO:0000256" key="1">
    <source>
        <dbReference type="PROSITE-ProRule" id="PRU00464"/>
    </source>
</evidence>
<evidence type="ECO:0000313" key="4">
    <source>
        <dbReference type="Proteomes" id="UP000238479"/>
    </source>
</evidence>
<sequence length="187" mass="20525">MAAVTSSSLLRNCATTTVRAFVTVKASNPNFRTFLLPLHSRRFDKIIAKEIPSTIVYEDDKVLAFRDINPQAPVHVVIIPKNRDGLTELGKAESRHVEILGQLLYAGKKVAEKEGILHGFRVVINNGPEGCKSSFYNVCLCLPFTSVQCLALLTSIINVLSSSRSICLSSPLASPWSDFFFLVGINT</sequence>
<dbReference type="PROSITE" id="PS51084">
    <property type="entry name" value="HIT_2"/>
    <property type="match status" value="1"/>
</dbReference>
<dbReference type="EMBL" id="PDCK01000044">
    <property type="protein sequence ID" value="PRQ24742.1"/>
    <property type="molecule type" value="Genomic_DNA"/>
</dbReference>
<dbReference type="EC" id="3.6.2.1" evidence="3"/>
<dbReference type="STRING" id="74649.A0A2P6PS47"/>
<dbReference type="InterPro" id="IPR001310">
    <property type="entry name" value="Histidine_triad_HIT"/>
</dbReference>
<dbReference type="InterPro" id="IPR011146">
    <property type="entry name" value="HIT-like"/>
</dbReference>
<evidence type="ECO:0000313" key="3">
    <source>
        <dbReference type="EMBL" id="PRQ24742.1"/>
    </source>
</evidence>
<dbReference type="Proteomes" id="UP000238479">
    <property type="component" value="Chromosome 6"/>
</dbReference>
<keyword evidence="3" id="KW-0378">Hydrolase</keyword>
<keyword evidence="4" id="KW-1185">Reference proteome</keyword>
<dbReference type="AlphaFoldDB" id="A0A2P6PS47"/>
<proteinExistence type="predicted"/>
<reference evidence="3 4" key="1">
    <citation type="journal article" date="2018" name="Nat. Genet.">
        <title>The Rosa genome provides new insights in the design of modern roses.</title>
        <authorList>
            <person name="Bendahmane M."/>
        </authorList>
    </citation>
    <scope>NUCLEOTIDE SEQUENCE [LARGE SCALE GENOMIC DNA]</scope>
    <source>
        <strain evidence="4">cv. Old Blush</strain>
    </source>
</reference>
<name>A0A2P6PS47_ROSCH</name>
<dbReference type="Pfam" id="PF01230">
    <property type="entry name" value="HIT"/>
    <property type="match status" value="1"/>
</dbReference>
<feature type="domain" description="HIT" evidence="2">
    <location>
        <begin position="42"/>
        <end position="81"/>
    </location>
</feature>
<protein>
    <submittedName>
        <fullName evidence="3">Putative adenylylsulfatase</fullName>
        <ecNumber evidence="3">3.6.2.1</ecNumber>
    </submittedName>
</protein>
<accession>A0A2P6PS47</accession>
<dbReference type="InterPro" id="IPR036265">
    <property type="entry name" value="HIT-like_sf"/>
</dbReference>
<dbReference type="Gramene" id="PRQ24742">
    <property type="protein sequence ID" value="PRQ24742"/>
    <property type="gene ID" value="RchiOBHm_Chr6g0275781"/>
</dbReference>
<dbReference type="OMA" id="EGCKSSF"/>